<keyword evidence="6" id="KW-1185">Reference proteome</keyword>
<dbReference type="Pfam" id="PF01070">
    <property type="entry name" value="FMN_dh"/>
    <property type="match status" value="1"/>
</dbReference>
<dbReference type="Proteomes" id="UP001183414">
    <property type="component" value="Unassembled WGS sequence"/>
</dbReference>
<protein>
    <submittedName>
        <fullName evidence="5">Lactate 2-monooxygenase</fullName>
    </submittedName>
</protein>
<keyword evidence="2" id="KW-0560">Oxidoreductase</keyword>
<evidence type="ECO:0000256" key="3">
    <source>
        <dbReference type="ARBA" id="ARBA00024042"/>
    </source>
</evidence>
<dbReference type="InterPro" id="IPR000262">
    <property type="entry name" value="FMN-dep_DH"/>
</dbReference>
<dbReference type="PROSITE" id="PS00557">
    <property type="entry name" value="FMN_HYDROXY_ACID_DH_1"/>
    <property type="match status" value="1"/>
</dbReference>
<dbReference type="SUPFAM" id="SSF51395">
    <property type="entry name" value="FMN-linked oxidoreductases"/>
    <property type="match status" value="1"/>
</dbReference>
<reference evidence="6" key="1">
    <citation type="submission" date="2023-07" db="EMBL/GenBank/DDBJ databases">
        <title>30 novel species of actinomycetes from the DSMZ collection.</title>
        <authorList>
            <person name="Nouioui I."/>
        </authorList>
    </citation>
    <scope>NUCLEOTIDE SEQUENCE [LARGE SCALE GENOMIC DNA]</scope>
    <source>
        <strain evidence="6">DSM 42041</strain>
    </source>
</reference>
<evidence type="ECO:0000313" key="5">
    <source>
        <dbReference type="EMBL" id="MDT0379509.1"/>
    </source>
</evidence>
<gene>
    <name evidence="5" type="ORF">RM572_12110</name>
</gene>
<comment type="cofactor">
    <cofactor evidence="1">
        <name>FMN</name>
        <dbReference type="ChEBI" id="CHEBI:58210"/>
    </cofactor>
</comment>
<dbReference type="PANTHER" id="PTHR10578:SF143">
    <property type="entry name" value="FMN-DEPENDENT ALPHA-HYDROXY ACID DEHYDROGENASE PB1A11.03"/>
    <property type="match status" value="1"/>
</dbReference>
<dbReference type="PIRSF" id="PIRSF000138">
    <property type="entry name" value="Al-hdrx_acd_dh"/>
    <property type="match status" value="1"/>
</dbReference>
<evidence type="ECO:0000313" key="6">
    <source>
        <dbReference type="Proteomes" id="UP001183414"/>
    </source>
</evidence>
<dbReference type="InterPro" id="IPR037350">
    <property type="entry name" value="LMO_FMN"/>
</dbReference>
<dbReference type="RefSeq" id="WP_311673313.1">
    <property type="nucleotide sequence ID" value="NZ_JAVREQ010000009.1"/>
</dbReference>
<evidence type="ECO:0000259" key="4">
    <source>
        <dbReference type="PROSITE" id="PS51349"/>
    </source>
</evidence>
<dbReference type="EMBL" id="JAVREQ010000009">
    <property type="protein sequence ID" value="MDT0379509.1"/>
    <property type="molecule type" value="Genomic_DNA"/>
</dbReference>
<dbReference type="PROSITE" id="PS51349">
    <property type="entry name" value="FMN_HYDROXY_ACID_DH_2"/>
    <property type="match status" value="1"/>
</dbReference>
<dbReference type="PANTHER" id="PTHR10578">
    <property type="entry name" value="S -2-HYDROXY-ACID OXIDASE-RELATED"/>
    <property type="match status" value="1"/>
</dbReference>
<dbReference type="InterPro" id="IPR013785">
    <property type="entry name" value="Aldolase_TIM"/>
</dbReference>
<comment type="similarity">
    <text evidence="3">Belongs to the FMN-dependent alpha-hydroxy acid dehydrogenase family.</text>
</comment>
<proteinExistence type="inferred from homology"/>
<evidence type="ECO:0000256" key="1">
    <source>
        <dbReference type="ARBA" id="ARBA00001917"/>
    </source>
</evidence>
<evidence type="ECO:0000256" key="2">
    <source>
        <dbReference type="ARBA" id="ARBA00023002"/>
    </source>
</evidence>
<dbReference type="InterPro" id="IPR037396">
    <property type="entry name" value="FMN_HAD"/>
</dbReference>
<dbReference type="Gene3D" id="3.20.20.70">
    <property type="entry name" value="Aldolase class I"/>
    <property type="match status" value="1"/>
</dbReference>
<organism evidence="5 6">
    <name type="scientific">Streptomyces hazeniae</name>
    <dbReference type="NCBI Taxonomy" id="3075538"/>
    <lineage>
        <taxon>Bacteria</taxon>
        <taxon>Bacillati</taxon>
        <taxon>Actinomycetota</taxon>
        <taxon>Actinomycetes</taxon>
        <taxon>Kitasatosporales</taxon>
        <taxon>Streptomycetaceae</taxon>
        <taxon>Streptomyces</taxon>
    </lineage>
</organism>
<dbReference type="InterPro" id="IPR012133">
    <property type="entry name" value="Alpha-hydoxy_acid_DH_FMN"/>
</dbReference>
<name>A0ABU2NRA7_9ACTN</name>
<dbReference type="CDD" id="cd03332">
    <property type="entry name" value="LMO_FMN"/>
    <property type="match status" value="1"/>
</dbReference>
<comment type="caution">
    <text evidence="5">The sequence shown here is derived from an EMBL/GenBank/DDBJ whole genome shotgun (WGS) entry which is preliminary data.</text>
</comment>
<sequence>MSAPRFGDYQNEIYLHGLEDRLPPFTTDLTALESSARERLEDGPFWYVAGAAGSGATARANREAFDRHRLVPRMLTGATVRDLGTTVLGQRLPAPVLLAPVGVQSIVHPDGELATARAAAGLGVPMVLSTASSHTLEEVAEASGEGPRWFQLYWPNDDEVCVSILERARAHGYSTLVATLDTWTLAWRPNDLDRSYLPFIRGVGTAIPFSDPAFRAGLATTPEEDVIAAVLRWVPMFTGTDKTWDRLPFLREHWDGPIVLKGVQHPDDARRAADAGMDGVVVSNHGGRQVDGAVASLDVLPAVAAAAGDRLEVLFDSGVRTGADVLKALSLGARAVLVGRSYAYGLAHGGEEGVRHVLRCLLADLDLTLGLSGHRSPAELGPDALHFG</sequence>
<accession>A0ABU2NRA7</accession>
<dbReference type="InterPro" id="IPR008259">
    <property type="entry name" value="FMN_hydac_DH_AS"/>
</dbReference>
<feature type="domain" description="FMN hydroxy acid dehydrogenase" evidence="4">
    <location>
        <begin position="21"/>
        <end position="388"/>
    </location>
</feature>